<organism evidence="3 4">
    <name type="scientific">Portibacter lacus</name>
    <dbReference type="NCBI Taxonomy" id="1099794"/>
    <lineage>
        <taxon>Bacteria</taxon>
        <taxon>Pseudomonadati</taxon>
        <taxon>Bacteroidota</taxon>
        <taxon>Saprospiria</taxon>
        <taxon>Saprospirales</taxon>
        <taxon>Haliscomenobacteraceae</taxon>
        <taxon>Portibacter</taxon>
    </lineage>
</organism>
<dbReference type="PROSITE" id="PS51766">
    <property type="entry name" value="DOCKERIN"/>
    <property type="match status" value="1"/>
</dbReference>
<dbReference type="RefSeq" id="WP_235291091.1">
    <property type="nucleotide sequence ID" value="NZ_BSOH01000007.1"/>
</dbReference>
<accession>A0AA37SPB0</accession>
<proteinExistence type="predicted"/>
<gene>
    <name evidence="3" type="ORF">GCM10007940_13340</name>
</gene>
<dbReference type="GO" id="GO:0004553">
    <property type="term" value="F:hydrolase activity, hydrolyzing O-glycosyl compounds"/>
    <property type="evidence" value="ECO:0007669"/>
    <property type="project" value="InterPro"/>
</dbReference>
<dbReference type="InterPro" id="IPR002105">
    <property type="entry name" value="Dockerin_1_rpt"/>
</dbReference>
<dbReference type="InterPro" id="IPR026444">
    <property type="entry name" value="Secre_tail"/>
</dbReference>
<feature type="chain" id="PRO_5041357029" description="Dockerin domain-containing protein" evidence="1">
    <location>
        <begin position="34"/>
        <end position="1342"/>
    </location>
</feature>
<dbReference type="GO" id="GO:0030246">
    <property type="term" value="F:carbohydrate binding"/>
    <property type="evidence" value="ECO:0007669"/>
    <property type="project" value="InterPro"/>
</dbReference>
<dbReference type="SUPFAM" id="SSF49384">
    <property type="entry name" value="Carbohydrate-binding domain"/>
    <property type="match status" value="1"/>
</dbReference>
<name>A0AA37SPB0_9BACT</name>
<evidence type="ECO:0000313" key="4">
    <source>
        <dbReference type="Proteomes" id="UP001156666"/>
    </source>
</evidence>
<dbReference type="Gene3D" id="2.60.40.680">
    <property type="match status" value="1"/>
</dbReference>
<keyword evidence="1" id="KW-0732">Signal</keyword>
<dbReference type="GO" id="GO:0000272">
    <property type="term" value="P:polysaccharide catabolic process"/>
    <property type="evidence" value="ECO:0007669"/>
    <property type="project" value="InterPro"/>
</dbReference>
<dbReference type="CDD" id="cd14252">
    <property type="entry name" value="Dockerin_like"/>
    <property type="match status" value="1"/>
</dbReference>
<evidence type="ECO:0000259" key="2">
    <source>
        <dbReference type="PROSITE" id="PS51766"/>
    </source>
</evidence>
<dbReference type="NCBIfam" id="TIGR04183">
    <property type="entry name" value="Por_Secre_tail"/>
    <property type="match status" value="1"/>
</dbReference>
<dbReference type="InterPro" id="IPR036439">
    <property type="entry name" value="Dockerin_dom_sf"/>
</dbReference>
<reference evidence="3" key="1">
    <citation type="journal article" date="2014" name="Int. J. Syst. Evol. Microbiol.">
        <title>Complete genome sequence of Corynebacterium casei LMG S-19264T (=DSM 44701T), isolated from a smear-ripened cheese.</title>
        <authorList>
            <consortium name="US DOE Joint Genome Institute (JGI-PGF)"/>
            <person name="Walter F."/>
            <person name="Albersmeier A."/>
            <person name="Kalinowski J."/>
            <person name="Ruckert C."/>
        </authorList>
    </citation>
    <scope>NUCLEOTIDE SEQUENCE</scope>
    <source>
        <strain evidence="3">NBRC 108769</strain>
    </source>
</reference>
<evidence type="ECO:0000256" key="1">
    <source>
        <dbReference type="SAM" id="SignalP"/>
    </source>
</evidence>
<dbReference type="PROSITE" id="PS00018">
    <property type="entry name" value="EF_HAND_1"/>
    <property type="match status" value="1"/>
</dbReference>
<sequence>MKKANFTFRFFEQCLSTILVVVAIIFSPALANACELSCGGKQQVSLDENCEADITAQMILSDDGASCPDGVFTVIAKLTMNGAPIAQGPTALLDGTYINQDIIIEIEADDNGSINRCWGVIVLEDKLAPTIECDDITVSCSADNAPAPTFENIECGTAPIINLISQSPDRNLCTDDFLKEYDQTFTATDAQGNTSENPCTRTVTIQRIDTDAIIFPANLRVSTANALACDGDYPRLEPGSIIPDPSFSGVPSLDGVNLLPALNFNCNTVVTYNDLVLPEVGCVTKVMRTFTISEWVCGIDEITEQTQIIEIVDDQGPEIAALNDISISTTTGFECQAAYLLPQIQATDNCKEVSSIDISYPGGFIEDYDGSELITLNVGENVITATAYDACLNSSSETFTVFVADNNAPVAVCDQNTVVSLSSNPNGLTSVSALSFDDGSYDECGLANPAMSVKRMDNGAACGIEADEFSSAVQFCCSDLGTNAIVIFRVTDQAGNTNECMVNVEVQDKLTANITAPNDTIVECDFPFELSEAGLIAAFGDATAVDNCGAGTDEIIRSFYDATTSCNTGILTRYFSIPDANGGFKQVSQNITFVNDDAFDVVNDVEWPADVTLNSCLPLSMGMATENLPEVSPDVTGRPALNEDACDMVGIDYDDMVFEIFNASSTSCFKIIRTFTVADWCEDARSSYQQVIMVINTVAPTLELSCDAITECTFDGECADGNVTLRMAASDDCTPASALAWQYSIDLNNDGSLDTTSLIQSGSEIDSIGDKEVSIIDATGDYPIGSHRIIWTVEDKCGNLTRCEQLFTVESCKTPTPYCYNGLAIEIMSVDTDNDNVPDAGMIEIWASDFDAGSFHGCGYDVTVSFSPDPADANRTYTCADIGQQDVEIWATATLPDGSLVQDFCSSFINIQDNLSVCPGFSGEEEEEEEENALLNVGGTIATESNESIEQVSIEILNQDMVAAQTDADGYYLFDNMKTGGNYVMHPSMDVDHLNGVSTIDLVLIQRHILGLGLLDSPYKIVAADINNDGKLTAADLLGLRKTILGIAKGFNGNESWRFVDRNYQFIDAVNPLTEKFRESYDINNLNSDMNIDFVGVKVGDVNGTVVANQRMNATVRSNKSLDFSINSTFLKAGSVVEIPVYANNFDNIIAYQFSMELSDKLEFVSVKGGALEMSDVNFGTIRASEGIITTSWDNYQGSTVAQDEPLFYITANVKEGINVSNALAFTSTITKAEAYSADDVLEVNLETRSNPNTGNEFVLYQNTPNPFQGYTTIKFELSQDEAAALSVFDVTGKLIQSITGDYIKGENYIELNTQDLGANGVLYYTLQTEDHTATKKMVVIK</sequence>
<dbReference type="Pfam" id="PF18962">
    <property type="entry name" value="Por_Secre_tail"/>
    <property type="match status" value="1"/>
</dbReference>
<feature type="domain" description="Dockerin" evidence="2">
    <location>
        <begin position="984"/>
        <end position="1053"/>
    </location>
</feature>
<protein>
    <recommendedName>
        <fullName evidence="2">Dockerin domain-containing protein</fullName>
    </recommendedName>
</protein>
<evidence type="ECO:0000313" key="3">
    <source>
        <dbReference type="EMBL" id="GLR16719.1"/>
    </source>
</evidence>
<dbReference type="SUPFAM" id="SSF63446">
    <property type="entry name" value="Type I dockerin domain"/>
    <property type="match status" value="1"/>
</dbReference>
<dbReference type="Pfam" id="PF00404">
    <property type="entry name" value="Dockerin_1"/>
    <property type="match status" value="1"/>
</dbReference>
<comment type="caution">
    <text evidence="3">The sequence shown here is derived from an EMBL/GenBank/DDBJ whole genome shotgun (WGS) entry which is preliminary data.</text>
</comment>
<dbReference type="InterPro" id="IPR008965">
    <property type="entry name" value="CBM2/CBM3_carb-bd_dom_sf"/>
</dbReference>
<dbReference type="InterPro" id="IPR018247">
    <property type="entry name" value="EF_Hand_1_Ca_BS"/>
</dbReference>
<dbReference type="Gene3D" id="1.10.1330.10">
    <property type="entry name" value="Dockerin domain"/>
    <property type="match status" value="1"/>
</dbReference>
<reference evidence="3" key="2">
    <citation type="submission" date="2023-01" db="EMBL/GenBank/DDBJ databases">
        <title>Draft genome sequence of Portibacter lacus strain NBRC 108769.</title>
        <authorList>
            <person name="Sun Q."/>
            <person name="Mori K."/>
        </authorList>
    </citation>
    <scope>NUCLEOTIDE SEQUENCE</scope>
    <source>
        <strain evidence="3">NBRC 108769</strain>
    </source>
</reference>
<keyword evidence="4" id="KW-1185">Reference proteome</keyword>
<feature type="signal peptide" evidence="1">
    <location>
        <begin position="1"/>
        <end position="33"/>
    </location>
</feature>
<dbReference type="InterPro" id="IPR016134">
    <property type="entry name" value="Dockerin_dom"/>
</dbReference>
<dbReference type="EMBL" id="BSOH01000007">
    <property type="protein sequence ID" value="GLR16719.1"/>
    <property type="molecule type" value="Genomic_DNA"/>
</dbReference>
<dbReference type="Proteomes" id="UP001156666">
    <property type="component" value="Unassembled WGS sequence"/>
</dbReference>